<feature type="transmembrane region" description="Helical" evidence="4">
    <location>
        <begin position="1739"/>
        <end position="1767"/>
    </location>
</feature>
<evidence type="ECO:0000256" key="2">
    <source>
        <dbReference type="ARBA" id="ARBA00023295"/>
    </source>
</evidence>
<evidence type="ECO:0000256" key="4">
    <source>
        <dbReference type="SAM" id="Phobius"/>
    </source>
</evidence>
<evidence type="ECO:0000313" key="9">
    <source>
        <dbReference type="Proteomes" id="UP001304340"/>
    </source>
</evidence>
<keyword evidence="4" id="KW-0472">Membrane</keyword>
<feature type="domain" description="DUF7927" evidence="7">
    <location>
        <begin position="1458"/>
        <end position="1592"/>
    </location>
</feature>
<dbReference type="EMBL" id="CP138359">
    <property type="protein sequence ID" value="WPF81421.1"/>
    <property type="molecule type" value="Genomic_DNA"/>
</dbReference>
<dbReference type="KEGG" id="sbil:SANBI_002715"/>
<proteinExistence type="predicted"/>
<keyword evidence="2" id="KW-0326">Glycosidase</keyword>
<feature type="domain" description="DUF7927" evidence="7">
    <location>
        <begin position="1596"/>
        <end position="1724"/>
    </location>
</feature>
<evidence type="ECO:0000313" key="8">
    <source>
        <dbReference type="EMBL" id="WPF81421.1"/>
    </source>
</evidence>
<dbReference type="SUPFAM" id="SSF63825">
    <property type="entry name" value="YWTD domain"/>
    <property type="match status" value="1"/>
</dbReference>
<keyword evidence="1" id="KW-0378">Hydrolase</keyword>
<dbReference type="InterPro" id="IPR001434">
    <property type="entry name" value="OmcB-like_DUF11"/>
</dbReference>
<feature type="domain" description="DUF11" evidence="5">
    <location>
        <begin position="262"/>
        <end position="374"/>
    </location>
</feature>
<feature type="domain" description="DUF7927" evidence="7">
    <location>
        <begin position="383"/>
        <end position="506"/>
    </location>
</feature>
<feature type="domain" description="DUF6923" evidence="6">
    <location>
        <begin position="22"/>
        <end position="258"/>
    </location>
</feature>
<feature type="domain" description="DUF7927" evidence="7">
    <location>
        <begin position="1059"/>
        <end position="1190"/>
    </location>
</feature>
<keyword evidence="4" id="KW-0812">Transmembrane</keyword>
<feature type="domain" description="DUF7927" evidence="7">
    <location>
        <begin position="540"/>
        <end position="633"/>
    </location>
</feature>
<accession>A0AAF1BX67</accession>
<dbReference type="PANTHER" id="PTHR34819">
    <property type="entry name" value="LARGE CYSTEINE-RICH PERIPLASMIC PROTEIN OMCB"/>
    <property type="match status" value="1"/>
</dbReference>
<dbReference type="Pfam" id="PF21959">
    <property type="entry name" value="DUF6923"/>
    <property type="match status" value="1"/>
</dbReference>
<organism evidence="8 9">
    <name type="scientific">Sanguibacter biliveldensis</name>
    <dbReference type="NCBI Taxonomy" id="3030830"/>
    <lineage>
        <taxon>Bacteria</taxon>
        <taxon>Bacillati</taxon>
        <taxon>Actinomycetota</taxon>
        <taxon>Actinomycetes</taxon>
        <taxon>Micrococcales</taxon>
        <taxon>Sanguibacteraceae</taxon>
        <taxon>Sanguibacter</taxon>
    </lineage>
</organism>
<dbReference type="Pfam" id="PF25549">
    <property type="entry name" value="DUF7927"/>
    <property type="match status" value="10"/>
</dbReference>
<dbReference type="Gene3D" id="2.60.40.10">
    <property type="entry name" value="Immunoglobulins"/>
    <property type="match status" value="1"/>
</dbReference>
<dbReference type="Gene3D" id="2.60.40.290">
    <property type="match status" value="1"/>
</dbReference>
<dbReference type="InterPro" id="IPR057687">
    <property type="entry name" value="DUF7927"/>
</dbReference>
<feature type="region of interest" description="Disordered" evidence="3">
    <location>
        <begin position="489"/>
        <end position="514"/>
    </location>
</feature>
<evidence type="ECO:0000259" key="5">
    <source>
        <dbReference type="Pfam" id="PF01345"/>
    </source>
</evidence>
<dbReference type="Pfam" id="PF01345">
    <property type="entry name" value="DUF11"/>
    <property type="match status" value="1"/>
</dbReference>
<evidence type="ECO:0000256" key="3">
    <source>
        <dbReference type="SAM" id="MobiDB-lite"/>
    </source>
</evidence>
<feature type="domain" description="DUF7927" evidence="7">
    <location>
        <begin position="1325"/>
        <end position="1455"/>
    </location>
</feature>
<dbReference type="PANTHER" id="PTHR34819:SF3">
    <property type="entry name" value="CELL SURFACE PROTEIN"/>
    <property type="match status" value="1"/>
</dbReference>
<dbReference type="GO" id="GO:0030247">
    <property type="term" value="F:polysaccharide binding"/>
    <property type="evidence" value="ECO:0007669"/>
    <property type="project" value="InterPro"/>
</dbReference>
<keyword evidence="4" id="KW-1133">Transmembrane helix</keyword>
<dbReference type="Proteomes" id="UP001304340">
    <property type="component" value="Chromosome"/>
</dbReference>
<reference evidence="9" key="1">
    <citation type="submission" date="2023-11" db="EMBL/GenBank/DDBJ databases">
        <authorList>
            <person name="Helweg L.P."/>
            <person name="Kiel A."/>
            <person name="Hitz F."/>
            <person name="Ruckert-Reed C."/>
            <person name="Busche T."/>
            <person name="Kaltschmidt B."/>
            <person name="Kaltschmidt C."/>
        </authorList>
    </citation>
    <scope>NUCLEOTIDE SEQUENCE [LARGE SCALE GENOMIC DNA]</scope>
    <source>
        <strain evidence="9">4.1</strain>
    </source>
</reference>
<protein>
    <submittedName>
        <fullName evidence="8">DUF11 domain-containing protein</fullName>
    </submittedName>
</protein>
<feature type="domain" description="DUF7927" evidence="7">
    <location>
        <begin position="1195"/>
        <end position="1321"/>
    </location>
</feature>
<dbReference type="GO" id="GO:0005975">
    <property type="term" value="P:carbohydrate metabolic process"/>
    <property type="evidence" value="ECO:0007669"/>
    <property type="project" value="UniProtKB-ARBA"/>
</dbReference>
<gene>
    <name evidence="8" type="ORF">SANBI_002715</name>
</gene>
<dbReference type="InterPro" id="IPR051172">
    <property type="entry name" value="Chlamydia_OmcB"/>
</dbReference>
<feature type="domain" description="DUF7927" evidence="7">
    <location>
        <begin position="655"/>
        <end position="790"/>
    </location>
</feature>
<keyword evidence="9" id="KW-1185">Reference proteome</keyword>
<dbReference type="RefSeq" id="WP_319155894.1">
    <property type="nucleotide sequence ID" value="NZ_CP138359.1"/>
</dbReference>
<dbReference type="NCBIfam" id="TIGR01451">
    <property type="entry name" value="B_ant_repeat"/>
    <property type="match status" value="1"/>
</dbReference>
<dbReference type="InterPro" id="IPR047589">
    <property type="entry name" value="DUF11_rpt"/>
</dbReference>
<evidence type="ECO:0000256" key="1">
    <source>
        <dbReference type="ARBA" id="ARBA00022801"/>
    </source>
</evidence>
<feature type="compositionally biased region" description="Pro residues" evidence="3">
    <location>
        <begin position="493"/>
        <end position="502"/>
    </location>
</feature>
<dbReference type="InterPro" id="IPR012291">
    <property type="entry name" value="CBM2_carb-bd_dom_sf"/>
</dbReference>
<dbReference type="GO" id="GO:0004553">
    <property type="term" value="F:hydrolase activity, hydrolyzing O-glycosyl compounds"/>
    <property type="evidence" value="ECO:0007669"/>
    <property type="project" value="InterPro"/>
</dbReference>
<evidence type="ECO:0000259" key="7">
    <source>
        <dbReference type="Pfam" id="PF25549"/>
    </source>
</evidence>
<feature type="domain" description="DUF7927" evidence="7">
    <location>
        <begin position="925"/>
        <end position="1055"/>
    </location>
</feature>
<dbReference type="InterPro" id="IPR054215">
    <property type="entry name" value="DUF6923"/>
</dbReference>
<name>A0AAF1BX67_9MICO</name>
<sequence length="1782" mass="180450">MAPTPASAAPGDPFSPQTPTVFIAQGSPSQLQRAETTGDGTFVFADEGGPAAVAYNAIAFNPADNYIYGMVITAAGGIPRGALVRIGQEGSVTRVGTTVYTHPATNATNSTRFYSGAFNPADGLYYVSDFSPVTTMLAINVSTGAVVRTINLGQAPDVQDFAFKDGFAWGANIAGDVRRINVATGAITTFPRAIAPGAGGYGAVWNFGNGNLGFSANSTGAVLQVRITNPASATPTFTTVSNVPGPSSNLNDGTSIPGLPTDLAILKSGPATFLDGDRISYNITVTNNGAGTSSGWTVTDTLPAGLSNPSVTGTTTQISGSTITASGGRLAVGESATFTVSADTAVAPGACLQNTATVVANELDNVPANNQSTAESCALEPALDIEKTSDATADSRPGDVVTYTVTATNTGTGDYTANNPAVVFDDLAGVLDDATFNDDAAATQTGDLSYQEPLLSWSGPLAIGASVAITYTVTLGSGGDGEVRNVAWQPGDPGNPTPPACDPPDAGGLDPETGQPCATTQLNLPKLSIDKIADRTDLPAIGEQATYTVTVTNEGPGDYTAGAPATMTDDLTAVLDDATIDEGSFTASVGAISYTEPQLSWSGVLAAGESATISYSVTYTGAGDQILRNLACVPVTEVVAGQQACDTVQIPGSDLNQRKSVQASDDPVVAGSQLTYTLFFENDGPAAADVDAVDFLTQVLDDADVTVEPASSTLTAVRTGDRIDITGSVASGQTATVTYTVTIRPDGQRGDDLAANFLFTDDPDNPPVPPTSPVCVPEDVNSPDCTSTAIAAVEYVKTVSADTDPVGPGTVLTYTVEITSTGAATVPVSRQDVLTDVLDDARVQTQPNSDTASVTVTEIDPDRFTIGGELAGGQVATVTYQVVVNDLAARGNNSAANFLVPPGQAPPAECVEGSTECTVTPLSNVTVVKSVDPASGTTVVAGQDLTYTLTFTNSGQAAGEAAFDDVIAGVLDDATISSAPAASDAALTVSDVANGRFSVSGTLAAGQTVTVTYTATVNPDGERGDNVLGNFVTGPGEEPPAECVPGSTLCTSNPVPEVGFSKSVQASTTPVAAGTELTYTLTFENTGTAAGQVDTIDYLAGVLDDADVTSEPTSDVLTAQRTADQIAITGELPAGATTTVVYTVTVKADADRGDNVAANFLRDSGDTPPIPGEACQPADDQSPDCTATPIGLLLVTKAVTASTSPVEAGTVLTYTLTFDNQGQATVPVDETDTLSDVLDDATLLSEPESSDAALAATTVTDDAISITGQLAAGQTVTVTYQVTVNDPADRGNNSAANFVAPTGQEPPATCEPTDPRCTVTPLPNVDVVKTVDPASGTTVVAGQALTYTLTFTNSGQAAGAVSSDDVVAGVLDDADVTAAPQASSDALTASAITDGRFQVTGSLAAGQTETVSYTVTVKADGDRGDNVLGNFVTDPGAEPPAECEPGSTVCTVNPIPEIEDWKTVAPATGTPVVAGQELTYTLHFTNTGTAVGTVSKVDDLTHVLDDADVTTEPVATSDSWTVGRDAQRISIQGDIAPGETVTVAYTVTVKASGDRGDEIMANFLLDPDTAPPADPVCEAVDGQRADCTVNPVGDIRPSKSVDPESGTAVKDGQKLTYTLSFENTGQGAAAIDYVDHMAEVLDDATLAGDITTTGGAQVSGPLDGQLLVSGTIQPGETATVVYTVTIKAYADQGDHGAANFLTVAGQDPPAECTPDNPLCTDNPIPAPPASPGTPGTPGLAWTGAAGLTAALILALLLAAGGTGLVYATKRRRSTTAESTDLG</sequence>
<feature type="domain" description="DUF7927" evidence="7">
    <location>
        <begin position="793"/>
        <end position="921"/>
    </location>
</feature>
<evidence type="ECO:0000259" key="6">
    <source>
        <dbReference type="Pfam" id="PF21959"/>
    </source>
</evidence>
<dbReference type="InterPro" id="IPR013783">
    <property type="entry name" value="Ig-like_fold"/>
</dbReference>